<comment type="caution">
    <text evidence="4">The sequence shown here is derived from an EMBL/GenBank/DDBJ whole genome shotgun (WGS) entry which is preliminary data.</text>
</comment>
<sequence length="848" mass="94034">MKSRALVLLWVLCYVVSTHASVIQRLERLARTQCTDQCLQDSWGSLDDVVAVSVTANLSRASQSQLLFDLGEYHLHKSENTSLATSFFQASADLGTPDAQFYIGALSATSDEQLQADATLYYHFATHSGSVLATMALGYRHFHGYNAVKSCDTALRYYKIVADQVIWKQQAFPVQLYAVPVPTRLADDQTKLPHRLDEDVERAEYLLQRATQPSAPSSVIVRAATLVLFSDLFQPASKHQATHHQAKKLLERAADMGNANAQAMLGHVYSYGLADVAVNATAAMAYYREALDGSVSSEDQDEALGRLEAANGLGLVYYNGVGGQQVDYERAMSYFELAAASGHAEGVYNAAVLMTSSQPRKAHQYFSAAAKIGHVRALFQLARLQEKQRFRGLTDEYSCESTVELYKQVAEHHEGARRLLQRGEDAVLGGNNALALQLYSIAGEVGYEIADSNAAWLLERLYPREYAKSVRYHELVGRGIKQTSADAHVRAGDLAYHKGRYADASQEYNHAVSLAPRHARALFSLGYMYEHTFPGMVQDRHRALWHYEQAVTSDTSMEFVLNLIMWKLQAHMKLMQVYEVCKKAVATIFEGLWSAQDDLKRVNGVVTTTKSSDGITFLSGLEFSGSSHVRLAQLAVPEAFTMDTWLFMHHGSSRETLLQVLLELQDGMSIQLVSVQSADATSDAWRIQISTGLSTKSIHMVPLKAQQWYHLALVVETPPASTRAHQLTLLINGLVMDRLHLKASPPSDPTILSIGQSLTRAEFNEDATTKGFHGVLLQFRVWSHALSETEVIHAKQGRLQPASPDNQALLVDLNWDLTETNRVLNGQEPVTSTDNVALRMIRFPPDQA</sequence>
<keyword evidence="2" id="KW-0802">TPR repeat</keyword>
<protein>
    <submittedName>
        <fullName evidence="4">Uncharacterized protein</fullName>
    </submittedName>
</protein>
<dbReference type="InterPro" id="IPR013320">
    <property type="entry name" value="ConA-like_dom_sf"/>
</dbReference>
<accession>A0A8K1C3Z5</accession>
<dbReference type="InterPro" id="IPR011990">
    <property type="entry name" value="TPR-like_helical_dom_sf"/>
</dbReference>
<dbReference type="InterPro" id="IPR006597">
    <property type="entry name" value="Sel1-like"/>
</dbReference>
<dbReference type="Gene3D" id="2.60.120.200">
    <property type="match status" value="1"/>
</dbReference>
<evidence type="ECO:0000313" key="5">
    <source>
        <dbReference type="Proteomes" id="UP000794436"/>
    </source>
</evidence>
<feature type="repeat" description="TPR" evidence="2">
    <location>
        <begin position="485"/>
        <end position="518"/>
    </location>
</feature>
<evidence type="ECO:0000313" key="4">
    <source>
        <dbReference type="EMBL" id="TMW56014.1"/>
    </source>
</evidence>
<dbReference type="AlphaFoldDB" id="A0A8K1C3Z5"/>
<dbReference type="SUPFAM" id="SSF81901">
    <property type="entry name" value="HCP-like"/>
    <property type="match status" value="3"/>
</dbReference>
<dbReference type="Pfam" id="PF13385">
    <property type="entry name" value="Laminin_G_3"/>
    <property type="match status" value="1"/>
</dbReference>
<dbReference type="PANTHER" id="PTHR11102:SF147">
    <property type="entry name" value="SEL1L ADAPTOR SUBUNIT OF ERAD E3 UBIQUITIN LIGASE"/>
    <property type="match status" value="1"/>
</dbReference>
<dbReference type="Proteomes" id="UP000794436">
    <property type="component" value="Unassembled WGS sequence"/>
</dbReference>
<organism evidence="4 5">
    <name type="scientific">Pythium oligandrum</name>
    <name type="common">Mycoparasitic fungus</name>
    <dbReference type="NCBI Taxonomy" id="41045"/>
    <lineage>
        <taxon>Eukaryota</taxon>
        <taxon>Sar</taxon>
        <taxon>Stramenopiles</taxon>
        <taxon>Oomycota</taxon>
        <taxon>Peronosporomycetes</taxon>
        <taxon>Pythiales</taxon>
        <taxon>Pythiaceae</taxon>
        <taxon>Pythium</taxon>
    </lineage>
</organism>
<name>A0A8K1C3Z5_PYTOL</name>
<dbReference type="GO" id="GO:0036503">
    <property type="term" value="P:ERAD pathway"/>
    <property type="evidence" value="ECO:0007669"/>
    <property type="project" value="TreeGrafter"/>
</dbReference>
<keyword evidence="5" id="KW-1185">Reference proteome</keyword>
<feature type="signal peptide" evidence="3">
    <location>
        <begin position="1"/>
        <end position="20"/>
    </location>
</feature>
<keyword evidence="3" id="KW-0732">Signal</keyword>
<dbReference type="Gene3D" id="1.25.40.10">
    <property type="entry name" value="Tetratricopeptide repeat domain"/>
    <property type="match status" value="3"/>
</dbReference>
<evidence type="ECO:0000256" key="1">
    <source>
        <dbReference type="ARBA" id="ARBA00038101"/>
    </source>
</evidence>
<dbReference type="SMART" id="SM00671">
    <property type="entry name" value="SEL1"/>
    <property type="match status" value="7"/>
</dbReference>
<evidence type="ECO:0000256" key="3">
    <source>
        <dbReference type="SAM" id="SignalP"/>
    </source>
</evidence>
<dbReference type="InterPro" id="IPR050767">
    <property type="entry name" value="Sel1_AlgK"/>
</dbReference>
<dbReference type="InterPro" id="IPR019734">
    <property type="entry name" value="TPR_rpt"/>
</dbReference>
<dbReference type="PANTHER" id="PTHR11102">
    <property type="entry name" value="SEL-1-LIKE PROTEIN"/>
    <property type="match status" value="1"/>
</dbReference>
<evidence type="ECO:0000256" key="2">
    <source>
        <dbReference type="PROSITE-ProRule" id="PRU00339"/>
    </source>
</evidence>
<dbReference type="EMBL" id="SPLM01000146">
    <property type="protein sequence ID" value="TMW56014.1"/>
    <property type="molecule type" value="Genomic_DNA"/>
</dbReference>
<feature type="chain" id="PRO_5035427879" evidence="3">
    <location>
        <begin position="21"/>
        <end position="848"/>
    </location>
</feature>
<gene>
    <name evidence="4" type="ORF">Poli38472_008662</name>
</gene>
<dbReference type="Pfam" id="PF08238">
    <property type="entry name" value="Sel1"/>
    <property type="match status" value="6"/>
</dbReference>
<reference evidence="4" key="1">
    <citation type="submission" date="2019-03" db="EMBL/GenBank/DDBJ databases">
        <title>Long read genome sequence of the mycoparasitic Pythium oligandrum ATCC 38472 isolated from sugarbeet rhizosphere.</title>
        <authorList>
            <person name="Gaulin E."/>
        </authorList>
    </citation>
    <scope>NUCLEOTIDE SEQUENCE</scope>
    <source>
        <strain evidence="4">ATCC 38472_TT</strain>
    </source>
</reference>
<dbReference type="SUPFAM" id="SSF49899">
    <property type="entry name" value="Concanavalin A-like lectins/glucanases"/>
    <property type="match status" value="1"/>
</dbReference>
<dbReference type="OrthoDB" id="2384430at2759"/>
<dbReference type="GO" id="GO:0005789">
    <property type="term" value="C:endoplasmic reticulum membrane"/>
    <property type="evidence" value="ECO:0007669"/>
    <property type="project" value="TreeGrafter"/>
</dbReference>
<dbReference type="PROSITE" id="PS50005">
    <property type="entry name" value="TPR"/>
    <property type="match status" value="1"/>
</dbReference>
<proteinExistence type="inferred from homology"/>
<comment type="similarity">
    <text evidence="1">Belongs to the sel-1 family.</text>
</comment>